<organism evidence="1 2">
    <name type="scientific">Phlebotomus papatasi</name>
    <name type="common">Sandfly</name>
    <dbReference type="NCBI Taxonomy" id="29031"/>
    <lineage>
        <taxon>Eukaryota</taxon>
        <taxon>Metazoa</taxon>
        <taxon>Ecdysozoa</taxon>
        <taxon>Arthropoda</taxon>
        <taxon>Hexapoda</taxon>
        <taxon>Insecta</taxon>
        <taxon>Pterygota</taxon>
        <taxon>Neoptera</taxon>
        <taxon>Endopterygota</taxon>
        <taxon>Diptera</taxon>
        <taxon>Nematocera</taxon>
        <taxon>Psychodoidea</taxon>
        <taxon>Psychodidae</taxon>
        <taxon>Phlebotomus</taxon>
        <taxon>Phlebotomus</taxon>
    </lineage>
</organism>
<evidence type="ECO:0000313" key="2">
    <source>
        <dbReference type="Proteomes" id="UP000092462"/>
    </source>
</evidence>
<reference evidence="1" key="1">
    <citation type="submission" date="2022-08" db="UniProtKB">
        <authorList>
            <consortium name="EnsemblMetazoa"/>
        </authorList>
    </citation>
    <scope>IDENTIFICATION</scope>
    <source>
        <strain evidence="1">Israel</strain>
    </source>
</reference>
<dbReference type="SUPFAM" id="SSF57625">
    <property type="entry name" value="Invertebrate chitin-binding proteins"/>
    <property type="match status" value="1"/>
</dbReference>
<dbReference type="SMART" id="SM00494">
    <property type="entry name" value="ChtBD2"/>
    <property type="match status" value="1"/>
</dbReference>
<dbReference type="Pfam" id="PF01607">
    <property type="entry name" value="CBM_14"/>
    <property type="match status" value="1"/>
</dbReference>
<dbReference type="InterPro" id="IPR036508">
    <property type="entry name" value="Chitin-bd_dom_sf"/>
</dbReference>
<dbReference type="PROSITE" id="PS50940">
    <property type="entry name" value="CHIT_BIND_II"/>
    <property type="match status" value="1"/>
</dbReference>
<dbReference type="GO" id="GO:0008061">
    <property type="term" value="F:chitin binding"/>
    <property type="evidence" value="ECO:0007669"/>
    <property type="project" value="InterPro"/>
</dbReference>
<dbReference type="InterPro" id="IPR002557">
    <property type="entry name" value="Chitin-bd_dom"/>
</dbReference>
<dbReference type="AlphaFoldDB" id="A0A1B0GN09"/>
<dbReference type="VEuPathDB" id="VectorBase:PPAPM1_003187"/>
<keyword evidence="2" id="KW-1185">Reference proteome</keyword>
<evidence type="ECO:0000313" key="1">
    <source>
        <dbReference type="EnsemblMetazoa" id="PPAI004063-PA"/>
    </source>
</evidence>
<proteinExistence type="predicted"/>
<name>A0A1B0GN09_PHLPP</name>
<dbReference type="GO" id="GO:0005576">
    <property type="term" value="C:extracellular region"/>
    <property type="evidence" value="ECO:0007669"/>
    <property type="project" value="InterPro"/>
</dbReference>
<protein>
    <submittedName>
        <fullName evidence="1">Uncharacterized protein</fullName>
    </submittedName>
</protein>
<dbReference type="EnsemblMetazoa" id="PPAI004063-RA">
    <property type="protein sequence ID" value="PPAI004063-PA"/>
    <property type="gene ID" value="PPAI004063"/>
</dbReference>
<dbReference type="VEuPathDB" id="VectorBase:PPAI004063"/>
<dbReference type="Gene3D" id="2.170.140.10">
    <property type="entry name" value="Chitin binding domain"/>
    <property type="match status" value="1"/>
</dbReference>
<accession>A0A1B0GN09</accession>
<dbReference type="Proteomes" id="UP000092462">
    <property type="component" value="Unassembled WGS sequence"/>
</dbReference>
<dbReference type="EMBL" id="AJVK01027876">
    <property type="status" value="NOT_ANNOTATED_CDS"/>
    <property type="molecule type" value="Genomic_DNA"/>
</dbReference>
<sequence length="114" mass="12268">TTPTTTTTTTTTTSTSTLTPTTSSTTTTPITSTTQSTTTTQSPTDWCADKGTIGRYPHPHDPDCRSYYYCFASEGSLAGSTYFCQGTTVFKPDIQQCVTSTTYQCPDYVTTPIP</sequence>